<organism evidence="2 3">
    <name type="scientific">Pristionchus fissidentatus</name>
    <dbReference type="NCBI Taxonomy" id="1538716"/>
    <lineage>
        <taxon>Eukaryota</taxon>
        <taxon>Metazoa</taxon>
        <taxon>Ecdysozoa</taxon>
        <taxon>Nematoda</taxon>
        <taxon>Chromadorea</taxon>
        <taxon>Rhabditida</taxon>
        <taxon>Rhabditina</taxon>
        <taxon>Diplogasteromorpha</taxon>
        <taxon>Diplogasteroidea</taxon>
        <taxon>Neodiplogasteridae</taxon>
        <taxon>Pristionchus</taxon>
    </lineage>
</organism>
<sequence>MLPTRVRAHLVTAGLVTTVCAGAYGMFKAGMLLKKWVNAQPLHQHQEMEDYLYMKERQALRQLQQQQQPKA</sequence>
<feature type="transmembrane region" description="Helical" evidence="1">
    <location>
        <begin position="6"/>
        <end position="27"/>
    </location>
</feature>
<dbReference type="Proteomes" id="UP001432322">
    <property type="component" value="Unassembled WGS sequence"/>
</dbReference>
<evidence type="ECO:0000256" key="1">
    <source>
        <dbReference type="SAM" id="Phobius"/>
    </source>
</evidence>
<accession>A0AAV5W9K5</accession>
<keyword evidence="1" id="KW-1133">Transmembrane helix</keyword>
<keyword evidence="1" id="KW-0812">Transmembrane</keyword>
<keyword evidence="1" id="KW-0472">Membrane</keyword>
<protein>
    <submittedName>
        <fullName evidence="2">Uncharacterized protein</fullName>
    </submittedName>
</protein>
<dbReference type="EMBL" id="BTSY01000005">
    <property type="protein sequence ID" value="GMT26529.1"/>
    <property type="molecule type" value="Genomic_DNA"/>
</dbReference>
<reference evidence="2" key="1">
    <citation type="submission" date="2023-10" db="EMBL/GenBank/DDBJ databases">
        <title>Genome assembly of Pristionchus species.</title>
        <authorList>
            <person name="Yoshida K."/>
            <person name="Sommer R.J."/>
        </authorList>
    </citation>
    <scope>NUCLEOTIDE SEQUENCE</scope>
    <source>
        <strain evidence="2">RS5133</strain>
    </source>
</reference>
<proteinExistence type="predicted"/>
<dbReference type="AlphaFoldDB" id="A0AAV5W9K5"/>
<comment type="caution">
    <text evidence="2">The sequence shown here is derived from an EMBL/GenBank/DDBJ whole genome shotgun (WGS) entry which is preliminary data.</text>
</comment>
<evidence type="ECO:0000313" key="3">
    <source>
        <dbReference type="Proteomes" id="UP001432322"/>
    </source>
</evidence>
<evidence type="ECO:0000313" key="2">
    <source>
        <dbReference type="EMBL" id="GMT26529.1"/>
    </source>
</evidence>
<keyword evidence="3" id="KW-1185">Reference proteome</keyword>
<gene>
    <name evidence="2" type="ORF">PFISCL1PPCAC_17826</name>
</gene>
<name>A0AAV5W9K5_9BILA</name>